<keyword evidence="1" id="KW-0560">Oxidoreductase</keyword>
<dbReference type="GO" id="GO:0016491">
    <property type="term" value="F:oxidoreductase activity"/>
    <property type="evidence" value="ECO:0007669"/>
    <property type="project" value="UniProtKB-KW"/>
</dbReference>
<protein>
    <recommendedName>
        <fullName evidence="2">NADP-dependent oxidoreductase domain-containing protein</fullName>
    </recommendedName>
</protein>
<dbReference type="SUPFAM" id="SSF51430">
    <property type="entry name" value="NAD(P)-linked oxidoreductase"/>
    <property type="match status" value="1"/>
</dbReference>
<dbReference type="InterPro" id="IPR023210">
    <property type="entry name" value="NADP_OxRdtase_dom"/>
</dbReference>
<keyword evidence="4" id="KW-1185">Reference proteome</keyword>
<gene>
    <name evidence="3" type="ORF">TRUGW13939_06686</name>
</gene>
<evidence type="ECO:0000313" key="3">
    <source>
        <dbReference type="EMBL" id="QKX59552.1"/>
    </source>
</evidence>
<dbReference type="Pfam" id="PF00248">
    <property type="entry name" value="Aldo_ket_red"/>
    <property type="match status" value="1"/>
</dbReference>
<dbReference type="Proteomes" id="UP000509510">
    <property type="component" value="Chromosome III"/>
</dbReference>
<dbReference type="InterPro" id="IPR036812">
    <property type="entry name" value="NAD(P)_OxRdtase_dom_sf"/>
</dbReference>
<dbReference type="GeneID" id="55994181"/>
<organism evidence="3 4">
    <name type="scientific">Talaromyces rugulosus</name>
    <name type="common">Penicillium rugulosum</name>
    <dbReference type="NCBI Taxonomy" id="121627"/>
    <lineage>
        <taxon>Eukaryota</taxon>
        <taxon>Fungi</taxon>
        <taxon>Dikarya</taxon>
        <taxon>Ascomycota</taxon>
        <taxon>Pezizomycotina</taxon>
        <taxon>Eurotiomycetes</taxon>
        <taxon>Eurotiomycetidae</taxon>
        <taxon>Eurotiales</taxon>
        <taxon>Trichocomaceae</taxon>
        <taxon>Talaromyces</taxon>
        <taxon>Talaromyces sect. Islandici</taxon>
    </lineage>
</organism>
<dbReference type="RefSeq" id="XP_035345730.1">
    <property type="nucleotide sequence ID" value="XM_035489837.1"/>
</dbReference>
<dbReference type="EMBL" id="CP055900">
    <property type="protein sequence ID" value="QKX59552.1"/>
    <property type="molecule type" value="Genomic_DNA"/>
</dbReference>
<evidence type="ECO:0000256" key="1">
    <source>
        <dbReference type="ARBA" id="ARBA00023002"/>
    </source>
</evidence>
<dbReference type="OrthoDB" id="1720422at2759"/>
<sequence>MPTPFGSSVTPADEEIIKRVGEVAQKKGWKMAQVSLIWLRSKGAIPITGVNSVGRVEEAVTLRDKVLTEDDLAYLEEPYMPKPVVGHF</sequence>
<accession>A0A7H8QZP1</accession>
<evidence type="ECO:0000259" key="2">
    <source>
        <dbReference type="Pfam" id="PF00248"/>
    </source>
</evidence>
<feature type="domain" description="NADP-dependent oxidoreductase" evidence="2">
    <location>
        <begin position="10"/>
        <end position="77"/>
    </location>
</feature>
<proteinExistence type="predicted"/>
<name>A0A7H8QZP1_TALRU</name>
<reference evidence="4" key="1">
    <citation type="submission" date="2020-06" db="EMBL/GenBank/DDBJ databases">
        <title>A chromosome-scale genome assembly of Talaromyces rugulosus W13939.</title>
        <authorList>
            <person name="Wang B."/>
            <person name="Guo L."/>
            <person name="Ye K."/>
            <person name="Wang L."/>
        </authorList>
    </citation>
    <scope>NUCLEOTIDE SEQUENCE [LARGE SCALE GENOMIC DNA]</scope>
    <source>
        <strain evidence="4">W13939</strain>
    </source>
</reference>
<dbReference type="AlphaFoldDB" id="A0A7H8QZP1"/>
<dbReference type="Gene3D" id="3.20.20.100">
    <property type="entry name" value="NADP-dependent oxidoreductase domain"/>
    <property type="match status" value="1"/>
</dbReference>
<evidence type="ECO:0000313" key="4">
    <source>
        <dbReference type="Proteomes" id="UP000509510"/>
    </source>
</evidence>
<dbReference type="KEGG" id="trg:TRUGW13939_06686"/>